<dbReference type="Gene3D" id="3.60.15.10">
    <property type="entry name" value="Ribonuclease Z/Hydroxyacylglutathione hydrolase-like"/>
    <property type="match status" value="1"/>
</dbReference>
<dbReference type="SUPFAM" id="SSF56281">
    <property type="entry name" value="Metallo-hydrolase/oxidoreductase"/>
    <property type="match status" value="1"/>
</dbReference>
<evidence type="ECO:0000313" key="2">
    <source>
        <dbReference type="EMBL" id="MBP1325169.1"/>
    </source>
</evidence>
<dbReference type="PANTHER" id="PTHR46233:SF4">
    <property type="entry name" value="METALLO-BETA-LACTAMASE DOMAIN-CONTAINING PROTEIN"/>
    <property type="match status" value="1"/>
</dbReference>
<dbReference type="EMBL" id="JAFIDA010000001">
    <property type="protein sequence ID" value="MBP1325169.1"/>
    <property type="molecule type" value="Genomic_DNA"/>
</dbReference>
<keyword evidence="2" id="KW-0378">Hydrolase</keyword>
<reference evidence="2" key="1">
    <citation type="submission" date="2021-02" db="EMBL/GenBank/DDBJ databases">
        <title>Sequencing the genomes of 1000 actinobacteria strains.</title>
        <authorList>
            <person name="Klenk H.-P."/>
        </authorList>
    </citation>
    <scope>NUCLEOTIDE SEQUENCE</scope>
    <source>
        <strain evidence="2">DSM 22850</strain>
    </source>
</reference>
<evidence type="ECO:0000259" key="1">
    <source>
        <dbReference type="SMART" id="SM00849"/>
    </source>
</evidence>
<dbReference type="InterPro" id="IPR001279">
    <property type="entry name" value="Metallo-B-lactamas"/>
</dbReference>
<gene>
    <name evidence="2" type="ORF">JOF28_000401</name>
</gene>
<dbReference type="GO" id="GO:0016787">
    <property type="term" value="F:hydrolase activity"/>
    <property type="evidence" value="ECO:0007669"/>
    <property type="project" value="UniProtKB-KW"/>
</dbReference>
<accession>A0A940T301</accession>
<comment type="caution">
    <text evidence="2">The sequence shown here is derived from an EMBL/GenBank/DDBJ whole genome shotgun (WGS) entry which is preliminary data.</text>
</comment>
<evidence type="ECO:0000313" key="3">
    <source>
        <dbReference type="Proteomes" id="UP000675163"/>
    </source>
</evidence>
<dbReference type="Proteomes" id="UP000675163">
    <property type="component" value="Unassembled WGS sequence"/>
</dbReference>
<feature type="domain" description="Metallo-beta-lactamase" evidence="1">
    <location>
        <begin position="30"/>
        <end position="194"/>
    </location>
</feature>
<dbReference type="CDD" id="cd06262">
    <property type="entry name" value="metallo-hydrolase-like_MBL-fold"/>
    <property type="match status" value="1"/>
</dbReference>
<dbReference type="InterPro" id="IPR051453">
    <property type="entry name" value="MBL_Glyoxalase_II"/>
</dbReference>
<dbReference type="PANTHER" id="PTHR46233">
    <property type="entry name" value="HYDROXYACYLGLUTATHIONE HYDROLASE GLOC"/>
    <property type="match status" value="1"/>
</dbReference>
<name>A0A940T301_9MICO</name>
<sequence>MTDARIERLITVGNVGAGSPGFPPEGLTLDNNVWLVGNDDQVIVVDAGHDAAAIEKAVAEREVLGILLTHGHEDHINAARTAAAALDTHIYLHPADLFLWELTHGDAMPDFELADRAVFGVAGTEVVTLHTPGHTPGSVCFALPGLGTVLTGDTLFQGGPGATRWDYSSFPDILSSIDGQLFTLPESTRVLPGHGDETSIAREFPEMEAWRSRGW</sequence>
<dbReference type="Pfam" id="PF00753">
    <property type="entry name" value="Lactamase_B"/>
    <property type="match status" value="1"/>
</dbReference>
<dbReference type="InterPro" id="IPR036866">
    <property type="entry name" value="RibonucZ/Hydroxyglut_hydro"/>
</dbReference>
<proteinExistence type="predicted"/>
<dbReference type="RefSeq" id="WP_209704238.1">
    <property type="nucleotide sequence ID" value="NZ_JAFIDA010000001.1"/>
</dbReference>
<dbReference type="AlphaFoldDB" id="A0A940T301"/>
<keyword evidence="3" id="KW-1185">Reference proteome</keyword>
<protein>
    <submittedName>
        <fullName evidence="2">Glyoxylase-like metal-dependent hydrolase (Beta-lactamase superfamily II)</fullName>
    </submittedName>
</protein>
<dbReference type="SMART" id="SM00849">
    <property type="entry name" value="Lactamase_B"/>
    <property type="match status" value="1"/>
</dbReference>
<organism evidence="2 3">
    <name type="scientific">Leucobacter exalbidus</name>
    <dbReference type="NCBI Taxonomy" id="662960"/>
    <lineage>
        <taxon>Bacteria</taxon>
        <taxon>Bacillati</taxon>
        <taxon>Actinomycetota</taxon>
        <taxon>Actinomycetes</taxon>
        <taxon>Micrococcales</taxon>
        <taxon>Microbacteriaceae</taxon>
        <taxon>Leucobacter</taxon>
    </lineage>
</organism>